<reference evidence="4" key="1">
    <citation type="submission" date="2020-05" db="EMBL/GenBank/DDBJ databases">
        <authorList>
            <person name="Chiriac C."/>
            <person name="Salcher M."/>
            <person name="Ghai R."/>
            <person name="Kavagutti S V."/>
        </authorList>
    </citation>
    <scope>NUCLEOTIDE SEQUENCE</scope>
</reference>
<organism evidence="4">
    <name type="scientific">freshwater metagenome</name>
    <dbReference type="NCBI Taxonomy" id="449393"/>
    <lineage>
        <taxon>unclassified sequences</taxon>
        <taxon>metagenomes</taxon>
        <taxon>ecological metagenomes</taxon>
    </lineage>
</organism>
<name>A0A6J7JJ69_9ZZZZ</name>
<keyword evidence="1" id="KW-0472">Membrane</keyword>
<sequence length="337" mass="34945">MVVVRRLVLVLAIAFTIVCSSATTASSLSLYATNWRSSIISIAPATNAVAVKVFNGGEAIQLTTEPGHTVLIAGYRNEPYLRVTETGAVQANLKSPTWWSNKSATGSGAIPDSADPAAEPEWRTVGNNGSVVWHDHRIHAMPGVTTGTDWTVLVTVDGMPLVIRGQLTKLPSHGPLLELLLAIFTAGAIVTLGFRRAWTTSSTALLFGAALAIVVAVGGWAATPSGFTHPWLSLLASILAGVLSVACLALHGFSRRVRVVAMVSAVAALAWWVALNFSALTAVFVPNTFAAGVVQFAVGLGLGIVVGVAVTIIVSGGFFENNAPDQAVVDTGNDAAV</sequence>
<keyword evidence="1" id="KW-1133">Transmembrane helix</keyword>
<feature type="transmembrane region" description="Helical" evidence="1">
    <location>
        <begin position="260"/>
        <end position="284"/>
    </location>
</feature>
<evidence type="ECO:0000313" key="4">
    <source>
        <dbReference type="EMBL" id="CAB4943143.1"/>
    </source>
</evidence>
<proteinExistence type="predicted"/>
<accession>A0A6J7JJ69</accession>
<dbReference type="EMBL" id="CAEZUO010000007">
    <property type="protein sequence ID" value="CAB4596724.1"/>
    <property type="molecule type" value="Genomic_DNA"/>
</dbReference>
<dbReference type="AlphaFoldDB" id="A0A6J7JJ69"/>
<gene>
    <name evidence="2" type="ORF">UFOPK1827_00297</name>
    <name evidence="3" type="ORF">UFOPK2000_00349</name>
    <name evidence="4" type="ORF">UFOPK3708_01568</name>
</gene>
<dbReference type="EMBL" id="CAEZVK010000021">
    <property type="protein sequence ID" value="CAB4624904.1"/>
    <property type="molecule type" value="Genomic_DNA"/>
</dbReference>
<evidence type="ECO:0000256" key="1">
    <source>
        <dbReference type="SAM" id="Phobius"/>
    </source>
</evidence>
<evidence type="ECO:0000313" key="3">
    <source>
        <dbReference type="EMBL" id="CAB4624904.1"/>
    </source>
</evidence>
<protein>
    <submittedName>
        <fullName evidence="4">Unannotated protein</fullName>
    </submittedName>
</protein>
<keyword evidence="1" id="KW-0812">Transmembrane</keyword>
<feature type="transmembrane region" description="Helical" evidence="1">
    <location>
        <begin position="234"/>
        <end position="253"/>
    </location>
</feature>
<dbReference type="EMBL" id="CAFBNA010000122">
    <property type="protein sequence ID" value="CAB4943143.1"/>
    <property type="molecule type" value="Genomic_DNA"/>
</dbReference>
<feature type="transmembrane region" description="Helical" evidence="1">
    <location>
        <begin position="176"/>
        <end position="194"/>
    </location>
</feature>
<feature type="transmembrane region" description="Helical" evidence="1">
    <location>
        <begin position="296"/>
        <end position="319"/>
    </location>
</feature>
<evidence type="ECO:0000313" key="2">
    <source>
        <dbReference type="EMBL" id="CAB4596724.1"/>
    </source>
</evidence>
<feature type="transmembrane region" description="Helical" evidence="1">
    <location>
        <begin position="203"/>
        <end position="222"/>
    </location>
</feature>